<feature type="domain" description="A20-type" evidence="5">
    <location>
        <begin position="1"/>
        <end position="30"/>
    </location>
</feature>
<dbReference type="AlphaFoldDB" id="A0A9N6ZED6"/>
<keyword evidence="1" id="KW-0479">Metal-binding</keyword>
<feature type="region of interest" description="Disordered" evidence="4">
    <location>
        <begin position="334"/>
        <end position="354"/>
    </location>
</feature>
<feature type="domain" description="VPS9" evidence="6">
    <location>
        <begin position="257"/>
        <end position="421"/>
    </location>
</feature>
<dbReference type="PROSITE" id="PS51036">
    <property type="entry name" value="ZF_A20"/>
    <property type="match status" value="1"/>
</dbReference>
<organism evidence="7">
    <name type="scientific">Alona affinis</name>
    <dbReference type="NCBI Taxonomy" id="381656"/>
    <lineage>
        <taxon>Eukaryota</taxon>
        <taxon>Metazoa</taxon>
        <taxon>Ecdysozoa</taxon>
        <taxon>Arthropoda</taxon>
        <taxon>Crustacea</taxon>
        <taxon>Branchiopoda</taxon>
        <taxon>Diplostraca</taxon>
        <taxon>Cladocera</taxon>
        <taxon>Anomopoda</taxon>
        <taxon>Chydoridae</taxon>
        <taxon>Alona</taxon>
    </lineage>
</organism>
<accession>A0A9N6ZED6</accession>
<feature type="region of interest" description="Disordered" evidence="4">
    <location>
        <begin position="90"/>
        <end position="152"/>
    </location>
</feature>
<dbReference type="GO" id="GO:0005085">
    <property type="term" value="F:guanyl-nucleotide exchange factor activity"/>
    <property type="evidence" value="ECO:0007669"/>
    <property type="project" value="InterPro"/>
</dbReference>
<evidence type="ECO:0000313" key="7">
    <source>
        <dbReference type="EMBL" id="CAG4634686.1"/>
    </source>
</evidence>
<evidence type="ECO:0000259" key="6">
    <source>
        <dbReference type="PROSITE" id="PS51205"/>
    </source>
</evidence>
<dbReference type="InterPro" id="IPR045046">
    <property type="entry name" value="Vps9-like"/>
</dbReference>
<proteinExistence type="predicted"/>
<feature type="region of interest" description="Disordered" evidence="4">
    <location>
        <begin position="512"/>
        <end position="558"/>
    </location>
</feature>
<dbReference type="GO" id="GO:0008270">
    <property type="term" value="F:zinc ion binding"/>
    <property type="evidence" value="ECO:0007669"/>
    <property type="project" value="UniProtKB-KW"/>
</dbReference>
<sequence>MCKTGCGFFGNIAWQGYCSKCYKEYFLTKQHQQAAHHQHLATPTGSTKSHKYETFPKNVNVGSSFQSCFFFPRVSRSLSDAGTFFMKPEASSSTLPRHGFSRFEEKKRHNQEVKSTPVKSLFRKTSGRGSASSGGSGSPKNTRERTRALSPESHSAIQDLGQFLQSLPPTSAHQAYSYLKMQVEKLDRLVSSGVLSPMDMSDRVHSTYQNFDDKLKSHSSFSELSSHLVEPLLDHSERYLTRLLYKKLFCPQNCDDEERDLAVQKRIRSLNWISAPLLDCRINELDPKVRDILEKAITHLIEMDGQRAPQDKLSSIISCSKLVFEMLGLSDQSKDAAAEPSSQDGDENEAEQPQPVSADDFLPALIYVVLRANPPRIHSNLNFITRFAAPGRLMQGEGGYYFTNLCCAVSFLENLTSDSLALSAEEFDRYMSGKSIPFTSLQAGVMVSEGLRLMYQNMSTLSELKHKQQLIQQQISDLKCEMDVFNFSWWKKQESIEKEVADGLERFPIQIRGKRAPIKPDEEQPDESDALKLLPPPLLPHKVGDQQPPPVALPNGDEACADDPFASLSLLTVQGRVIPCIPCDNKSPSGPAPSH</sequence>
<dbReference type="GO" id="GO:0003677">
    <property type="term" value="F:DNA binding"/>
    <property type="evidence" value="ECO:0007669"/>
    <property type="project" value="InterPro"/>
</dbReference>
<protein>
    <submittedName>
        <fullName evidence="7">EOG090X03G5</fullName>
    </submittedName>
</protein>
<evidence type="ECO:0000256" key="1">
    <source>
        <dbReference type="ARBA" id="ARBA00022723"/>
    </source>
</evidence>
<keyword evidence="3" id="KW-0862">Zinc</keyword>
<dbReference type="Pfam" id="PF02204">
    <property type="entry name" value="VPS9"/>
    <property type="match status" value="1"/>
</dbReference>
<gene>
    <name evidence="7" type="primary">EOG090X03G5</name>
</gene>
<dbReference type="InterPro" id="IPR037191">
    <property type="entry name" value="VPS9_dom_sf"/>
</dbReference>
<dbReference type="GO" id="GO:0005829">
    <property type="term" value="C:cytosol"/>
    <property type="evidence" value="ECO:0007669"/>
    <property type="project" value="TreeGrafter"/>
</dbReference>
<dbReference type="InterPro" id="IPR003123">
    <property type="entry name" value="VPS9"/>
</dbReference>
<dbReference type="PANTHER" id="PTHR23101">
    <property type="entry name" value="RAB GDP/GTP EXCHANGE FACTOR"/>
    <property type="match status" value="1"/>
</dbReference>
<reference evidence="7" key="1">
    <citation type="submission" date="2021-04" db="EMBL/GenBank/DDBJ databases">
        <authorList>
            <person name="Cornetti L."/>
        </authorList>
    </citation>
    <scope>NUCLEOTIDE SEQUENCE</scope>
</reference>
<dbReference type="InterPro" id="IPR041545">
    <property type="entry name" value="DUF5601"/>
</dbReference>
<evidence type="ECO:0000256" key="4">
    <source>
        <dbReference type="SAM" id="MobiDB-lite"/>
    </source>
</evidence>
<dbReference type="SUPFAM" id="SSF57716">
    <property type="entry name" value="Glucocorticoid receptor-like (DNA-binding domain)"/>
    <property type="match status" value="1"/>
</dbReference>
<keyword evidence="2" id="KW-0863">Zinc-finger</keyword>
<feature type="compositionally biased region" description="Basic and acidic residues" evidence="4">
    <location>
        <begin position="101"/>
        <end position="112"/>
    </location>
</feature>
<dbReference type="SUPFAM" id="SSF109993">
    <property type="entry name" value="VPS9 domain"/>
    <property type="match status" value="1"/>
</dbReference>
<dbReference type="GO" id="GO:0031267">
    <property type="term" value="F:small GTPase binding"/>
    <property type="evidence" value="ECO:0007669"/>
    <property type="project" value="TreeGrafter"/>
</dbReference>
<dbReference type="GO" id="GO:0016192">
    <property type="term" value="P:vesicle-mediated transport"/>
    <property type="evidence" value="ECO:0007669"/>
    <property type="project" value="InterPro"/>
</dbReference>
<name>A0A9N6ZED6_9CRUS</name>
<dbReference type="PROSITE" id="PS51205">
    <property type="entry name" value="VPS9"/>
    <property type="match status" value="1"/>
</dbReference>
<evidence type="ECO:0000256" key="2">
    <source>
        <dbReference type="ARBA" id="ARBA00022771"/>
    </source>
</evidence>
<dbReference type="Gene3D" id="1.10.246.120">
    <property type="match status" value="1"/>
</dbReference>
<dbReference type="Pfam" id="PF18151">
    <property type="entry name" value="DUF5601"/>
    <property type="match status" value="1"/>
</dbReference>
<dbReference type="InterPro" id="IPR002653">
    <property type="entry name" value="Znf_A20"/>
</dbReference>
<dbReference type="SMART" id="SM00167">
    <property type="entry name" value="VPS9"/>
    <property type="match status" value="1"/>
</dbReference>
<dbReference type="SMART" id="SM00259">
    <property type="entry name" value="ZnF_A20"/>
    <property type="match status" value="1"/>
</dbReference>
<dbReference type="Gene3D" id="1.20.1050.80">
    <property type="entry name" value="VPS9 domain"/>
    <property type="match status" value="1"/>
</dbReference>
<dbReference type="EMBL" id="OC978031">
    <property type="protein sequence ID" value="CAG4634686.1"/>
    <property type="molecule type" value="Genomic_DNA"/>
</dbReference>
<dbReference type="Gene3D" id="1.20.5.4770">
    <property type="match status" value="1"/>
</dbReference>
<evidence type="ECO:0000256" key="3">
    <source>
        <dbReference type="ARBA" id="ARBA00022833"/>
    </source>
</evidence>
<dbReference type="GO" id="GO:0030139">
    <property type="term" value="C:endocytic vesicle"/>
    <property type="evidence" value="ECO:0007669"/>
    <property type="project" value="TreeGrafter"/>
</dbReference>
<dbReference type="Pfam" id="PF01754">
    <property type="entry name" value="zf-A20"/>
    <property type="match status" value="1"/>
</dbReference>
<dbReference type="PANTHER" id="PTHR23101:SF122">
    <property type="entry name" value="RABAPTIN-5-ASSOCIATED EXCHANGE FACTOR FOR RAB5"/>
    <property type="match status" value="1"/>
</dbReference>
<evidence type="ECO:0000259" key="5">
    <source>
        <dbReference type="PROSITE" id="PS51036"/>
    </source>
</evidence>